<keyword evidence="2" id="KW-0812">Transmembrane</keyword>
<feature type="transmembrane region" description="Helical" evidence="2">
    <location>
        <begin position="230"/>
        <end position="249"/>
    </location>
</feature>
<organism evidence="3 4">
    <name type="scientific">Virgibacillus necropolis</name>
    <dbReference type="NCBI Taxonomy" id="163877"/>
    <lineage>
        <taxon>Bacteria</taxon>
        <taxon>Bacillati</taxon>
        <taxon>Bacillota</taxon>
        <taxon>Bacilli</taxon>
        <taxon>Bacillales</taxon>
        <taxon>Bacillaceae</taxon>
        <taxon>Virgibacillus</taxon>
    </lineage>
</organism>
<dbReference type="GO" id="GO:0030313">
    <property type="term" value="C:cell envelope"/>
    <property type="evidence" value="ECO:0007669"/>
    <property type="project" value="UniProtKB-SubCell"/>
</dbReference>
<reference evidence="3 4" key="1">
    <citation type="journal article" date="2003" name="Int. J. Syst. Evol. Microbiol.">
        <title>Virgibacillus carmonensis sp. nov., Virgibacillus necropolis sp. nov. and Virgibacillus picturae sp. nov., three novel species isolated from deteriorated mural paintings, transfer of the species of the genus salibacillus to Virgibacillus, as Virgibacillus marismortui comb. nov. and Virgibacillus salexigens comb. nov., and emended description of the genus Virgibacillus.</title>
        <authorList>
            <person name="Heyrman J."/>
            <person name="Logan N.A."/>
            <person name="Busse H.J."/>
            <person name="Balcaen A."/>
            <person name="Lebbe L."/>
            <person name="Rodriguez-Diaz M."/>
            <person name="Swings J."/>
            <person name="De Vos P."/>
        </authorList>
    </citation>
    <scope>NUCLEOTIDE SEQUENCE [LARGE SCALE GENOMIC DNA]</scope>
    <source>
        <strain evidence="3 4">LMG 19488</strain>
    </source>
</reference>
<dbReference type="PANTHER" id="PTHR34820:SF4">
    <property type="entry name" value="INNER MEMBRANE PROTEIN YEBZ"/>
    <property type="match status" value="1"/>
</dbReference>
<dbReference type="Proteomes" id="UP000204391">
    <property type="component" value="Chromosome"/>
</dbReference>
<dbReference type="RefSeq" id="WP_089532427.1">
    <property type="nucleotide sequence ID" value="NZ_CP022437.1"/>
</dbReference>
<evidence type="ECO:0000256" key="1">
    <source>
        <dbReference type="ARBA" id="ARBA00004196"/>
    </source>
</evidence>
<feature type="transmembrane region" description="Helical" evidence="2">
    <location>
        <begin position="359"/>
        <end position="381"/>
    </location>
</feature>
<protein>
    <recommendedName>
        <fullName evidence="5">Copper resistance protein CopD</fullName>
    </recommendedName>
</protein>
<feature type="transmembrane region" description="Helical" evidence="2">
    <location>
        <begin position="40"/>
        <end position="58"/>
    </location>
</feature>
<keyword evidence="2" id="KW-1133">Transmembrane helix</keyword>
<feature type="transmembrane region" description="Helical" evidence="2">
    <location>
        <begin position="113"/>
        <end position="131"/>
    </location>
</feature>
<feature type="transmembrane region" description="Helical" evidence="2">
    <location>
        <begin position="270"/>
        <end position="286"/>
    </location>
</feature>
<accession>A0A221MD15</accession>
<dbReference type="PANTHER" id="PTHR34820">
    <property type="entry name" value="INNER MEMBRANE PROTEIN YEBZ"/>
    <property type="match status" value="1"/>
</dbReference>
<evidence type="ECO:0000256" key="2">
    <source>
        <dbReference type="SAM" id="Phobius"/>
    </source>
</evidence>
<feature type="transmembrane region" description="Helical" evidence="2">
    <location>
        <begin position="143"/>
        <end position="167"/>
    </location>
</feature>
<feature type="transmembrane region" description="Helical" evidence="2">
    <location>
        <begin position="78"/>
        <end position="101"/>
    </location>
</feature>
<evidence type="ECO:0000313" key="3">
    <source>
        <dbReference type="EMBL" id="ASN05578.1"/>
    </source>
</evidence>
<evidence type="ECO:0000313" key="4">
    <source>
        <dbReference type="Proteomes" id="UP000204391"/>
    </source>
</evidence>
<name>A0A221MD15_9BACI</name>
<dbReference type="GO" id="GO:0006825">
    <property type="term" value="P:copper ion transport"/>
    <property type="evidence" value="ECO:0007669"/>
    <property type="project" value="InterPro"/>
</dbReference>
<sequence>MLLVTLAEFILYICFAILIGSLILLLVPEEKKPPVAIPKKILYLVVGLIPIATFLPVLKMANILSGENLELWLILKNVIFTFEIGKSWLFITFVSVILMIVLLNKNSTKKKHLIVWALVLALSILLGYTQSSHAATITEWKGFVFHTLHFLSVVVWIGILFVVSWFGKNKTNWLAFIKWFTPVALTCLIITIVAGYFTMGIDINSNDDPSSSIVQDYQNSLLVNYGQALLLKHIFIISLVLFAFINGVLFWRKYDIESYNPLKWARLESMYALIVFGLTAFMGQSWPPHQIYSLLKAEGASPLFKALYDGEILSAYQEAQSLAIFNVTMTFGFESFVLFGLGIVFLAITLFAAIARKSVFVSTLASLLMVVSLYAGIMIGVQ</sequence>
<dbReference type="OrthoDB" id="2387346at2"/>
<feature type="transmembrane region" description="Helical" evidence="2">
    <location>
        <begin position="179"/>
        <end position="199"/>
    </location>
</feature>
<evidence type="ECO:0008006" key="5">
    <source>
        <dbReference type="Google" id="ProtNLM"/>
    </source>
</evidence>
<comment type="subcellular location">
    <subcellularLocation>
        <location evidence="1">Cell envelope</location>
    </subcellularLocation>
</comment>
<dbReference type="EMBL" id="CP022437">
    <property type="protein sequence ID" value="ASN05578.1"/>
    <property type="molecule type" value="Genomic_DNA"/>
</dbReference>
<keyword evidence="4" id="KW-1185">Reference proteome</keyword>
<dbReference type="GO" id="GO:0005886">
    <property type="term" value="C:plasma membrane"/>
    <property type="evidence" value="ECO:0007669"/>
    <property type="project" value="TreeGrafter"/>
</dbReference>
<dbReference type="AlphaFoldDB" id="A0A221MD15"/>
<keyword evidence="2" id="KW-0472">Membrane</keyword>
<dbReference type="KEGG" id="vne:CFK40_11440"/>
<feature type="transmembrane region" description="Helical" evidence="2">
    <location>
        <begin position="336"/>
        <end position="354"/>
    </location>
</feature>
<proteinExistence type="predicted"/>
<feature type="transmembrane region" description="Helical" evidence="2">
    <location>
        <begin position="6"/>
        <end position="28"/>
    </location>
</feature>
<gene>
    <name evidence="3" type="ORF">CFK40_11440</name>
</gene>
<dbReference type="InterPro" id="IPR032694">
    <property type="entry name" value="CopC/D"/>
</dbReference>